<dbReference type="Pfam" id="PF02845">
    <property type="entry name" value="CUE"/>
    <property type="match status" value="1"/>
</dbReference>
<protein>
    <recommendedName>
        <fullName evidence="2">CUE domain-containing protein</fullName>
    </recommendedName>
</protein>
<dbReference type="KEGG" id="kdj:28964557"/>
<dbReference type="GO" id="GO:0005737">
    <property type="term" value="C:cytoplasm"/>
    <property type="evidence" value="ECO:0007669"/>
    <property type="project" value="TreeGrafter"/>
</dbReference>
<dbReference type="SUPFAM" id="SSF46934">
    <property type="entry name" value="UBA-like"/>
    <property type="match status" value="1"/>
</dbReference>
<evidence type="ECO:0000313" key="3">
    <source>
        <dbReference type="EMBL" id="WWC58315.1"/>
    </source>
</evidence>
<dbReference type="PANTHER" id="PTHR16461:SF5">
    <property type="entry name" value="TOLL-INTERACTING PROTEIN"/>
    <property type="match status" value="1"/>
</dbReference>
<dbReference type="GO" id="GO:0043130">
    <property type="term" value="F:ubiquitin binding"/>
    <property type="evidence" value="ECO:0007669"/>
    <property type="project" value="InterPro"/>
</dbReference>
<accession>A0AAJ8KIU6</accession>
<gene>
    <name evidence="3" type="ORF">I303_100855</name>
</gene>
<feature type="compositionally biased region" description="Polar residues" evidence="1">
    <location>
        <begin position="358"/>
        <end position="372"/>
    </location>
</feature>
<feature type="compositionally biased region" description="Polar residues" evidence="1">
    <location>
        <begin position="328"/>
        <end position="343"/>
    </location>
</feature>
<evidence type="ECO:0000256" key="1">
    <source>
        <dbReference type="SAM" id="MobiDB-lite"/>
    </source>
</evidence>
<feature type="compositionally biased region" description="Polar residues" evidence="1">
    <location>
        <begin position="256"/>
        <end position="280"/>
    </location>
</feature>
<feature type="compositionally biased region" description="Low complexity" evidence="1">
    <location>
        <begin position="398"/>
        <end position="412"/>
    </location>
</feature>
<dbReference type="CDD" id="cd14279">
    <property type="entry name" value="CUE"/>
    <property type="match status" value="1"/>
</dbReference>
<dbReference type="EMBL" id="CP144530">
    <property type="protein sequence ID" value="WWC58315.1"/>
    <property type="molecule type" value="Genomic_DNA"/>
</dbReference>
<dbReference type="RefSeq" id="XP_018266878.2">
    <property type="nucleotide sequence ID" value="XM_018404224.2"/>
</dbReference>
<keyword evidence="4" id="KW-1185">Reference proteome</keyword>
<feature type="region of interest" description="Disordered" evidence="1">
    <location>
        <begin position="1"/>
        <end position="72"/>
    </location>
</feature>
<feature type="compositionally biased region" description="Low complexity" evidence="1">
    <location>
        <begin position="16"/>
        <end position="27"/>
    </location>
</feature>
<feature type="compositionally biased region" description="Basic and acidic residues" evidence="1">
    <location>
        <begin position="202"/>
        <end position="219"/>
    </location>
</feature>
<dbReference type="Gene3D" id="1.10.8.10">
    <property type="entry name" value="DNA helicase RuvA subunit, C-terminal domain"/>
    <property type="match status" value="1"/>
</dbReference>
<feature type="domain" description="CUE" evidence="2">
    <location>
        <begin position="65"/>
        <end position="108"/>
    </location>
</feature>
<evidence type="ECO:0000259" key="2">
    <source>
        <dbReference type="PROSITE" id="PS51140"/>
    </source>
</evidence>
<dbReference type="SMART" id="SM00546">
    <property type="entry name" value="CUE"/>
    <property type="match status" value="1"/>
</dbReference>
<dbReference type="AlphaFoldDB" id="A0AAJ8KIU6"/>
<dbReference type="InterPro" id="IPR009060">
    <property type="entry name" value="UBA-like_sf"/>
</dbReference>
<name>A0AAJ8KIU6_9TREE</name>
<reference evidence="3" key="2">
    <citation type="submission" date="2024-02" db="EMBL/GenBank/DDBJ databases">
        <title>Comparative genomics of Cryptococcus and Kwoniella reveals pathogenesis evolution and contrasting modes of karyotype evolution via chromosome fusion or intercentromeric recombination.</title>
        <authorList>
            <person name="Coelho M.A."/>
            <person name="David-Palma M."/>
            <person name="Shea T."/>
            <person name="Bowers K."/>
            <person name="McGinley-Smith S."/>
            <person name="Mohammad A.W."/>
            <person name="Gnirke A."/>
            <person name="Yurkov A.M."/>
            <person name="Nowrousian M."/>
            <person name="Sun S."/>
            <person name="Cuomo C.A."/>
            <person name="Heitman J."/>
        </authorList>
    </citation>
    <scope>NUCLEOTIDE SEQUENCE</scope>
    <source>
        <strain evidence="3">CBS 10117</strain>
    </source>
</reference>
<dbReference type="PANTHER" id="PTHR16461">
    <property type="entry name" value="TOLL-INTERACTING PROTEIN"/>
    <property type="match status" value="1"/>
</dbReference>
<feature type="compositionally biased region" description="Low complexity" evidence="1">
    <location>
        <begin position="37"/>
        <end position="59"/>
    </location>
</feature>
<dbReference type="GeneID" id="28964557"/>
<evidence type="ECO:0000313" key="4">
    <source>
        <dbReference type="Proteomes" id="UP000078595"/>
    </source>
</evidence>
<dbReference type="GO" id="GO:0006511">
    <property type="term" value="P:ubiquitin-dependent protein catabolic process"/>
    <property type="evidence" value="ECO:0007669"/>
    <property type="project" value="TreeGrafter"/>
</dbReference>
<feature type="region of interest" description="Disordered" evidence="1">
    <location>
        <begin position="138"/>
        <end position="229"/>
    </location>
</feature>
<feature type="region of interest" description="Disordered" evidence="1">
    <location>
        <begin position="252"/>
        <end position="470"/>
    </location>
</feature>
<dbReference type="GO" id="GO:0031624">
    <property type="term" value="F:ubiquitin conjugating enzyme binding"/>
    <property type="evidence" value="ECO:0007669"/>
    <property type="project" value="TreeGrafter"/>
</dbReference>
<dbReference type="Proteomes" id="UP000078595">
    <property type="component" value="Chromosome 1"/>
</dbReference>
<dbReference type="InterPro" id="IPR003892">
    <property type="entry name" value="CUE"/>
</dbReference>
<organism evidence="3 4">
    <name type="scientific">Kwoniella dejecticola CBS 10117</name>
    <dbReference type="NCBI Taxonomy" id="1296121"/>
    <lineage>
        <taxon>Eukaryota</taxon>
        <taxon>Fungi</taxon>
        <taxon>Dikarya</taxon>
        <taxon>Basidiomycota</taxon>
        <taxon>Agaricomycotina</taxon>
        <taxon>Tremellomycetes</taxon>
        <taxon>Tremellales</taxon>
        <taxon>Cryptococcaceae</taxon>
        <taxon>Kwoniella</taxon>
    </lineage>
</organism>
<feature type="compositionally biased region" description="Polar residues" evidence="1">
    <location>
        <begin position="144"/>
        <end position="156"/>
    </location>
</feature>
<sequence length="470" mass="50728">MSSPPTSTADPAAELASPPGTGSGFAPPSGPPPPSAPASGAVSSTLPTTTTAAIETSTPTPLPQHADPKVNELHQMFPTVELSVIELILETSQGSTDRAIEQLLGMTDPEFKSDELEGTREDAQVDLDAQFARSLQMADEETYRAQQAQFHSRVNSGNNPPPPGGGGLPYQPRIRRAGAGGQRPHPQQPHNQDAFYEGYTASDRDINGLEGRYGERNEGDNPPGMLAFEERVEKFAEAGKQTFNSLFSKAKAKYSEFQQQQATNRANQSGSSYVPENLSPSGDRYTRPPGIGGNRGPEQNRNFSNWDDRSPSLRSESISSQSTFDAPPSSQQTQPLRQSSHRWQPSDAYDDPLPPARSISNSRIEVNPSRGSVGSPEKQAGKIDPAKLGILPKKRVDLLSTSPSNSTTNPLSKHSGNGGTDDDDPNPSLPNASESLVSKIPQTPPARDDRYRLEDSDDELEYTKNPFDEK</sequence>
<dbReference type="PROSITE" id="PS51140">
    <property type="entry name" value="CUE"/>
    <property type="match status" value="1"/>
</dbReference>
<dbReference type="FunFam" id="1.10.8.10:FF:000064">
    <property type="entry name" value="Similar to CUE domain-containing protein"/>
    <property type="match status" value="1"/>
</dbReference>
<proteinExistence type="predicted"/>
<feature type="compositionally biased region" description="Low complexity" evidence="1">
    <location>
        <begin position="312"/>
        <end position="322"/>
    </location>
</feature>
<reference evidence="3" key="1">
    <citation type="submission" date="2013-07" db="EMBL/GenBank/DDBJ databases">
        <authorList>
            <consortium name="The Broad Institute Genome Sequencing Platform"/>
            <person name="Cuomo C."/>
            <person name="Litvintseva A."/>
            <person name="Chen Y."/>
            <person name="Heitman J."/>
            <person name="Sun S."/>
            <person name="Springer D."/>
            <person name="Dromer F."/>
            <person name="Young S.K."/>
            <person name="Zeng Q."/>
            <person name="Gargeya S."/>
            <person name="Fitzgerald M."/>
            <person name="Abouelleil A."/>
            <person name="Alvarado L."/>
            <person name="Berlin A.M."/>
            <person name="Chapman S.B."/>
            <person name="Dewar J."/>
            <person name="Goldberg J."/>
            <person name="Griggs A."/>
            <person name="Gujja S."/>
            <person name="Hansen M."/>
            <person name="Howarth C."/>
            <person name="Imamovic A."/>
            <person name="Larimer J."/>
            <person name="McCowan C."/>
            <person name="Murphy C."/>
            <person name="Pearson M."/>
            <person name="Priest M."/>
            <person name="Roberts A."/>
            <person name="Saif S."/>
            <person name="Shea T."/>
            <person name="Sykes S."/>
            <person name="Wortman J."/>
            <person name="Nusbaum C."/>
            <person name="Birren B."/>
        </authorList>
    </citation>
    <scope>NUCLEOTIDE SEQUENCE</scope>
    <source>
        <strain evidence="3">CBS 10117</strain>
    </source>
</reference>